<protein>
    <submittedName>
        <fullName evidence="2">Unannotated protein</fullName>
    </submittedName>
</protein>
<evidence type="ECO:0000313" key="2">
    <source>
        <dbReference type="EMBL" id="CAB4634247.1"/>
    </source>
</evidence>
<dbReference type="EMBL" id="CAEZVT010000041">
    <property type="protein sequence ID" value="CAB4634247.1"/>
    <property type="molecule type" value="Genomic_DNA"/>
</dbReference>
<dbReference type="GO" id="GO:0000105">
    <property type="term" value="P:L-histidine biosynthetic process"/>
    <property type="evidence" value="ECO:0007669"/>
    <property type="project" value="TreeGrafter"/>
</dbReference>
<accession>A0A6J6JAX5</accession>
<reference evidence="2" key="1">
    <citation type="submission" date="2020-05" db="EMBL/GenBank/DDBJ databases">
        <authorList>
            <person name="Chiriac C."/>
            <person name="Salcher M."/>
            <person name="Ghai R."/>
            <person name="Kavagutti S V."/>
        </authorList>
    </citation>
    <scope>NUCLEOTIDE SEQUENCE</scope>
</reference>
<dbReference type="GO" id="GO:0046872">
    <property type="term" value="F:metal ion binding"/>
    <property type="evidence" value="ECO:0007669"/>
    <property type="project" value="InterPro"/>
</dbReference>
<dbReference type="SUPFAM" id="SSF53720">
    <property type="entry name" value="ALDH-like"/>
    <property type="match status" value="1"/>
</dbReference>
<dbReference type="PRINTS" id="PR00083">
    <property type="entry name" value="HOLDHDRGNASE"/>
</dbReference>
<dbReference type="PANTHER" id="PTHR21256:SF2">
    <property type="entry name" value="HISTIDINE BIOSYNTHESIS TRIFUNCTIONAL PROTEIN"/>
    <property type="match status" value="1"/>
</dbReference>
<keyword evidence="1" id="KW-0560">Oxidoreductase</keyword>
<dbReference type="GO" id="GO:0051287">
    <property type="term" value="F:NAD binding"/>
    <property type="evidence" value="ECO:0007669"/>
    <property type="project" value="InterPro"/>
</dbReference>
<dbReference type="InterPro" id="IPR012131">
    <property type="entry name" value="Hstdl_DH"/>
</dbReference>
<name>A0A6J6JAX5_9ZZZZ</name>
<evidence type="ECO:0000256" key="1">
    <source>
        <dbReference type="ARBA" id="ARBA00023002"/>
    </source>
</evidence>
<sequence>MVSNHYATEHLELLVADPAALVDSITNAGAVFLGEYSPVSVGDYLAGSNHVLPTGGSARYSSGLGVHTFLRVQQVIDYAKEGLAEISESLPLFAQAEDLPAHGSAVSKRFEGR</sequence>
<dbReference type="PANTHER" id="PTHR21256">
    <property type="entry name" value="HISTIDINOL DEHYDROGENASE HDH"/>
    <property type="match status" value="1"/>
</dbReference>
<dbReference type="Gene3D" id="3.40.50.1980">
    <property type="entry name" value="Nitrogenase molybdenum iron protein domain"/>
    <property type="match status" value="1"/>
</dbReference>
<dbReference type="Pfam" id="PF00815">
    <property type="entry name" value="Histidinol_dh"/>
    <property type="match status" value="1"/>
</dbReference>
<proteinExistence type="predicted"/>
<dbReference type="GO" id="GO:0005829">
    <property type="term" value="C:cytosol"/>
    <property type="evidence" value="ECO:0007669"/>
    <property type="project" value="TreeGrafter"/>
</dbReference>
<gene>
    <name evidence="2" type="ORF">UFOPK2131_00493</name>
</gene>
<dbReference type="InterPro" id="IPR016161">
    <property type="entry name" value="Ald_DH/histidinol_DH"/>
</dbReference>
<organism evidence="2">
    <name type="scientific">freshwater metagenome</name>
    <dbReference type="NCBI Taxonomy" id="449393"/>
    <lineage>
        <taxon>unclassified sequences</taxon>
        <taxon>metagenomes</taxon>
        <taxon>ecological metagenomes</taxon>
    </lineage>
</organism>
<dbReference type="GO" id="GO:0004399">
    <property type="term" value="F:histidinol dehydrogenase activity"/>
    <property type="evidence" value="ECO:0007669"/>
    <property type="project" value="TreeGrafter"/>
</dbReference>
<dbReference type="Gene3D" id="1.20.5.1300">
    <property type="match status" value="1"/>
</dbReference>
<dbReference type="AlphaFoldDB" id="A0A6J6JAX5"/>